<dbReference type="InterPro" id="IPR012340">
    <property type="entry name" value="NA-bd_OB-fold"/>
</dbReference>
<dbReference type="EMBL" id="JARPUR010000005">
    <property type="protein sequence ID" value="KAK4876234.1"/>
    <property type="molecule type" value="Genomic_DNA"/>
</dbReference>
<dbReference type="SUPFAM" id="SSF110324">
    <property type="entry name" value="Ribosomal L27 protein-like"/>
    <property type="match status" value="1"/>
</dbReference>
<comment type="subcellular location">
    <subcellularLocation>
        <location evidence="1">Nucleus</location>
        <location evidence="1">Nucleolus</location>
    </subcellularLocation>
</comment>
<dbReference type="InterPro" id="IPR019495">
    <property type="entry name" value="EXOSC1_C"/>
</dbReference>
<feature type="domain" description="Exosome complex component N-terminal" evidence="5">
    <location>
        <begin position="8"/>
        <end position="43"/>
    </location>
</feature>
<protein>
    <recommendedName>
        <fullName evidence="8">Exosome complex component CSL4</fullName>
    </recommendedName>
</protein>
<dbReference type="GO" id="GO:0000176">
    <property type="term" value="C:nuclear exosome (RNase complex)"/>
    <property type="evidence" value="ECO:0007669"/>
    <property type="project" value="TreeGrafter"/>
</dbReference>
<sequence length="186" mass="20831">MKKPLISVPGQRLCLSDKTHESGHGTYERQGYIYSSLAGIVDVIDKNGVKVVEVQSIGEQTLVPVQGDIVTAQVTILTQEFCKCIIRREDVRATDKDRVQIYKNFRPGDVILARVLPITEAHTYNLSTAENELGVVIAHSEHGYPMVPISWTQMQCTKTYVKESRKVAKVVPENMNQKTEAQEDTT</sequence>
<comment type="caution">
    <text evidence="6">The sequence shown here is derived from an EMBL/GenBank/DDBJ whole genome shotgun (WGS) entry which is preliminary data.</text>
</comment>
<organism evidence="6 7">
    <name type="scientific">Aquatica leii</name>
    <dbReference type="NCBI Taxonomy" id="1421715"/>
    <lineage>
        <taxon>Eukaryota</taxon>
        <taxon>Metazoa</taxon>
        <taxon>Ecdysozoa</taxon>
        <taxon>Arthropoda</taxon>
        <taxon>Hexapoda</taxon>
        <taxon>Insecta</taxon>
        <taxon>Pterygota</taxon>
        <taxon>Neoptera</taxon>
        <taxon>Endopterygota</taxon>
        <taxon>Coleoptera</taxon>
        <taxon>Polyphaga</taxon>
        <taxon>Elateriformia</taxon>
        <taxon>Elateroidea</taxon>
        <taxon>Lampyridae</taxon>
        <taxon>Luciolinae</taxon>
        <taxon>Aquatica</taxon>
    </lineage>
</organism>
<dbReference type="Pfam" id="PF10447">
    <property type="entry name" value="EXOSC1"/>
    <property type="match status" value="1"/>
</dbReference>
<dbReference type="InterPro" id="IPR025721">
    <property type="entry name" value="Exosome_cplx_N_dom"/>
</dbReference>
<evidence type="ECO:0000313" key="7">
    <source>
        <dbReference type="Proteomes" id="UP001353858"/>
    </source>
</evidence>
<reference evidence="7" key="1">
    <citation type="submission" date="2023-01" db="EMBL/GenBank/DDBJ databases">
        <title>Key to firefly adult light organ development and bioluminescence: homeobox transcription factors regulate luciferase expression and transportation to peroxisome.</title>
        <authorList>
            <person name="Fu X."/>
        </authorList>
    </citation>
    <scope>NUCLEOTIDE SEQUENCE [LARGE SCALE GENOMIC DNA]</scope>
</reference>
<dbReference type="GO" id="GO:0005730">
    <property type="term" value="C:nucleolus"/>
    <property type="evidence" value="ECO:0007669"/>
    <property type="project" value="UniProtKB-SubCell"/>
</dbReference>
<dbReference type="AlphaFoldDB" id="A0AAN7P3I8"/>
<keyword evidence="2" id="KW-0963">Cytoplasm</keyword>
<dbReference type="GO" id="GO:0005737">
    <property type="term" value="C:cytoplasm"/>
    <property type="evidence" value="ECO:0007669"/>
    <property type="project" value="TreeGrafter"/>
</dbReference>
<dbReference type="Pfam" id="PF14382">
    <property type="entry name" value="ECR1_N"/>
    <property type="match status" value="1"/>
</dbReference>
<dbReference type="Gene3D" id="2.40.50.100">
    <property type="match status" value="1"/>
</dbReference>
<evidence type="ECO:0000259" key="4">
    <source>
        <dbReference type="Pfam" id="PF10447"/>
    </source>
</evidence>
<gene>
    <name evidence="6" type="ORF">RN001_012656</name>
</gene>
<feature type="domain" description="Exosome complex component CSL4 C-terminal" evidence="4">
    <location>
        <begin position="73"/>
        <end position="116"/>
    </location>
</feature>
<dbReference type="Proteomes" id="UP001353858">
    <property type="component" value="Unassembled WGS sequence"/>
</dbReference>
<evidence type="ECO:0000313" key="6">
    <source>
        <dbReference type="EMBL" id="KAK4876234.1"/>
    </source>
</evidence>
<evidence type="ECO:0000259" key="5">
    <source>
        <dbReference type="Pfam" id="PF14382"/>
    </source>
</evidence>
<accession>A0AAN7P3I8</accession>
<keyword evidence="7" id="KW-1185">Reference proteome</keyword>
<dbReference type="GO" id="GO:0006396">
    <property type="term" value="P:RNA processing"/>
    <property type="evidence" value="ECO:0007669"/>
    <property type="project" value="InterPro"/>
</dbReference>
<dbReference type="SUPFAM" id="SSF50249">
    <property type="entry name" value="Nucleic acid-binding proteins"/>
    <property type="match status" value="1"/>
</dbReference>
<dbReference type="PANTHER" id="PTHR12686">
    <property type="entry name" value="3'-5' EXORIBONUCLEASE CSL4-RELATED"/>
    <property type="match status" value="1"/>
</dbReference>
<evidence type="ECO:0000256" key="3">
    <source>
        <dbReference type="ARBA" id="ARBA00022835"/>
    </source>
</evidence>
<dbReference type="InterPro" id="IPR039771">
    <property type="entry name" value="Csl4"/>
</dbReference>
<evidence type="ECO:0000256" key="1">
    <source>
        <dbReference type="ARBA" id="ARBA00004604"/>
    </source>
</evidence>
<dbReference type="GO" id="GO:0003723">
    <property type="term" value="F:RNA binding"/>
    <property type="evidence" value="ECO:0007669"/>
    <property type="project" value="InterPro"/>
</dbReference>
<keyword evidence="3" id="KW-0271">Exosome</keyword>
<proteinExistence type="predicted"/>
<dbReference type="PANTHER" id="PTHR12686:SF8">
    <property type="entry name" value="EXOSOME COMPLEX COMPONENT CSL4"/>
    <property type="match status" value="1"/>
</dbReference>
<dbReference type="Gene3D" id="2.40.50.140">
    <property type="entry name" value="Nucleic acid-binding proteins"/>
    <property type="match status" value="1"/>
</dbReference>
<evidence type="ECO:0000256" key="2">
    <source>
        <dbReference type="ARBA" id="ARBA00022490"/>
    </source>
</evidence>
<name>A0AAN7P3I8_9COLE</name>
<evidence type="ECO:0008006" key="8">
    <source>
        <dbReference type="Google" id="ProtNLM"/>
    </source>
</evidence>